<protein>
    <submittedName>
        <fullName evidence="2">Uncharacterized protein</fullName>
    </submittedName>
</protein>
<dbReference type="Proteomes" id="UP000011531">
    <property type="component" value="Unassembled WGS sequence"/>
</dbReference>
<comment type="caution">
    <text evidence="2">The sequence shown here is derived from an EMBL/GenBank/DDBJ whole genome shotgun (WGS) entry which is preliminary data.</text>
</comment>
<keyword evidence="1" id="KW-0472">Membrane</keyword>
<evidence type="ECO:0000313" key="2">
    <source>
        <dbReference type="EMBL" id="ELY58539.1"/>
    </source>
</evidence>
<name>L9X9X2_9EURY</name>
<accession>L9X9X2</accession>
<evidence type="ECO:0000313" key="3">
    <source>
        <dbReference type="Proteomes" id="UP000011531"/>
    </source>
</evidence>
<evidence type="ECO:0000256" key="1">
    <source>
        <dbReference type="SAM" id="Phobius"/>
    </source>
</evidence>
<dbReference type="RefSeq" id="WP_008423714.1">
    <property type="nucleotide sequence ID" value="NZ_AOIA01000114.1"/>
</dbReference>
<proteinExistence type="predicted"/>
<dbReference type="AlphaFoldDB" id="L9X9X2"/>
<keyword evidence="3" id="KW-1185">Reference proteome</keyword>
<sequence>MATNSETASRRAKLGLAGLASLCCLGPGATAVSGGALAYGLAAGGAQLLVTALALGGIGLVVRRRNCSTCSD</sequence>
<dbReference type="EMBL" id="AOIA01000114">
    <property type="protein sequence ID" value="ELY58539.1"/>
    <property type="molecule type" value="Genomic_DNA"/>
</dbReference>
<keyword evidence="1" id="KW-1133">Transmembrane helix</keyword>
<feature type="transmembrane region" description="Helical" evidence="1">
    <location>
        <begin position="41"/>
        <end position="62"/>
    </location>
</feature>
<keyword evidence="1" id="KW-0812">Transmembrane</keyword>
<dbReference type="STRING" id="1227498.C492_12010"/>
<reference evidence="2 3" key="1">
    <citation type="journal article" date="2014" name="PLoS Genet.">
        <title>Phylogenetically driven sequencing of extremely halophilic archaea reveals strategies for static and dynamic osmo-response.</title>
        <authorList>
            <person name="Becker E.A."/>
            <person name="Seitzer P.M."/>
            <person name="Tritt A."/>
            <person name="Larsen D."/>
            <person name="Krusor M."/>
            <person name="Yao A.I."/>
            <person name="Wu D."/>
            <person name="Madern D."/>
            <person name="Eisen J.A."/>
            <person name="Darling A.E."/>
            <person name="Facciotti M.T."/>
        </authorList>
    </citation>
    <scope>NUCLEOTIDE SEQUENCE [LARGE SCALE GENOMIC DNA]</scope>
    <source>
        <strain evidence="2 3">DSM 18795</strain>
    </source>
</reference>
<organism evidence="2 3">
    <name type="scientific">Natronococcus jeotgali DSM 18795</name>
    <dbReference type="NCBI Taxonomy" id="1227498"/>
    <lineage>
        <taxon>Archaea</taxon>
        <taxon>Methanobacteriati</taxon>
        <taxon>Methanobacteriota</taxon>
        <taxon>Stenosarchaea group</taxon>
        <taxon>Halobacteria</taxon>
        <taxon>Halobacteriales</taxon>
        <taxon>Natrialbaceae</taxon>
        <taxon>Natronococcus</taxon>
    </lineage>
</organism>
<gene>
    <name evidence="2" type="ORF">C492_12010</name>
</gene>